<dbReference type="AlphaFoldDB" id="A0AAV7PPZ5"/>
<gene>
    <name evidence="2" type="ORF">NDU88_008730</name>
</gene>
<evidence type="ECO:0000313" key="3">
    <source>
        <dbReference type="Proteomes" id="UP001066276"/>
    </source>
</evidence>
<protein>
    <submittedName>
        <fullName evidence="2">Uncharacterized protein</fullName>
    </submittedName>
</protein>
<feature type="compositionally biased region" description="Low complexity" evidence="1">
    <location>
        <begin position="48"/>
        <end position="59"/>
    </location>
</feature>
<keyword evidence="3" id="KW-1185">Reference proteome</keyword>
<comment type="caution">
    <text evidence="2">The sequence shown here is derived from an EMBL/GenBank/DDBJ whole genome shotgun (WGS) entry which is preliminary data.</text>
</comment>
<dbReference type="Proteomes" id="UP001066276">
    <property type="component" value="Chromosome 7"/>
</dbReference>
<reference evidence="2" key="1">
    <citation type="journal article" date="2022" name="bioRxiv">
        <title>Sequencing and chromosome-scale assembly of the giantPleurodeles waltlgenome.</title>
        <authorList>
            <person name="Brown T."/>
            <person name="Elewa A."/>
            <person name="Iarovenko S."/>
            <person name="Subramanian E."/>
            <person name="Araus A.J."/>
            <person name="Petzold A."/>
            <person name="Susuki M."/>
            <person name="Suzuki K.-i.T."/>
            <person name="Hayashi T."/>
            <person name="Toyoda A."/>
            <person name="Oliveira C."/>
            <person name="Osipova E."/>
            <person name="Leigh N.D."/>
            <person name="Simon A."/>
            <person name="Yun M.H."/>
        </authorList>
    </citation>
    <scope>NUCLEOTIDE SEQUENCE</scope>
    <source>
        <strain evidence="2">20211129_DDA</strain>
        <tissue evidence="2">Liver</tissue>
    </source>
</reference>
<feature type="region of interest" description="Disordered" evidence="1">
    <location>
        <begin position="247"/>
        <end position="267"/>
    </location>
</feature>
<sequence length="267" mass="28404">MGPLLLTRSACRSPLLADILLFPTVGRELKAKSKNARAPRDEGTALQRSSARGPRGRSALLDHSQGRIPLFRVRGSPLRSPQSSAATSVCYGGGAQYHSLRPGPRPPLQSIGREDSHRTLPLPPRRVRAISSSAPDFHGFLLTAPGPAGAPSGLPPLGLVSPPWPRYHPTFLPFRPLQSPATPLSSVDVSAGAEKGSGWPPFTGSLRFLCLEDREALPLSPVVLRSSLLFSLPVSLSSGDSGTLLLAPGGSSRSRYRRPPWRLTAAT</sequence>
<accession>A0AAV7PPZ5</accession>
<dbReference type="EMBL" id="JANPWB010000011">
    <property type="protein sequence ID" value="KAJ1130377.1"/>
    <property type="molecule type" value="Genomic_DNA"/>
</dbReference>
<proteinExistence type="predicted"/>
<evidence type="ECO:0000313" key="2">
    <source>
        <dbReference type="EMBL" id="KAJ1130377.1"/>
    </source>
</evidence>
<name>A0AAV7PPZ5_PLEWA</name>
<organism evidence="2 3">
    <name type="scientific">Pleurodeles waltl</name>
    <name type="common">Iberian ribbed newt</name>
    <dbReference type="NCBI Taxonomy" id="8319"/>
    <lineage>
        <taxon>Eukaryota</taxon>
        <taxon>Metazoa</taxon>
        <taxon>Chordata</taxon>
        <taxon>Craniata</taxon>
        <taxon>Vertebrata</taxon>
        <taxon>Euteleostomi</taxon>
        <taxon>Amphibia</taxon>
        <taxon>Batrachia</taxon>
        <taxon>Caudata</taxon>
        <taxon>Salamandroidea</taxon>
        <taxon>Salamandridae</taxon>
        <taxon>Pleurodelinae</taxon>
        <taxon>Pleurodeles</taxon>
    </lineage>
</organism>
<feature type="region of interest" description="Disordered" evidence="1">
    <location>
        <begin position="96"/>
        <end position="121"/>
    </location>
</feature>
<evidence type="ECO:0000256" key="1">
    <source>
        <dbReference type="SAM" id="MobiDB-lite"/>
    </source>
</evidence>
<feature type="region of interest" description="Disordered" evidence="1">
    <location>
        <begin position="31"/>
        <end position="62"/>
    </location>
</feature>